<keyword evidence="5" id="KW-0325">Glycoprotein</keyword>
<dbReference type="PANTHER" id="PTHR46393">
    <property type="entry name" value="SUSHI DOMAIN-CONTAINING PROTEIN"/>
    <property type="match status" value="1"/>
</dbReference>
<evidence type="ECO:0000256" key="5">
    <source>
        <dbReference type="ARBA" id="ARBA00023180"/>
    </source>
</evidence>
<evidence type="ECO:0000256" key="6">
    <source>
        <dbReference type="PROSITE-ProRule" id="PRU00302"/>
    </source>
</evidence>
<reference evidence="9 10" key="1">
    <citation type="submission" date="2019-09" db="EMBL/GenBank/DDBJ databases">
        <title>Bird 10,000 Genomes (B10K) Project - Family phase.</title>
        <authorList>
            <person name="Zhang G."/>
        </authorList>
    </citation>
    <scope>NUCLEOTIDE SEQUENCE [LARGE SCALE GENOMIC DNA]</scope>
    <source>
        <strain evidence="9">B10K-DU-001-53</strain>
        <tissue evidence="9">Muscle</tissue>
    </source>
</reference>
<keyword evidence="10" id="KW-1185">Reference proteome</keyword>
<protein>
    <submittedName>
        <fullName evidence="9">CR2 protein</fullName>
    </submittedName>
</protein>
<feature type="non-terminal residue" evidence="9">
    <location>
        <position position="1"/>
    </location>
</feature>
<dbReference type="AlphaFoldDB" id="A0A7K9YP04"/>
<dbReference type="OrthoDB" id="5804959at2759"/>
<dbReference type="SUPFAM" id="SSF57535">
    <property type="entry name" value="Complement control module/SCR domain"/>
    <property type="match status" value="1"/>
</dbReference>
<evidence type="ECO:0000313" key="10">
    <source>
        <dbReference type="Proteomes" id="UP000522663"/>
    </source>
</evidence>
<keyword evidence="2" id="KW-0732">Signal</keyword>
<evidence type="ECO:0000256" key="2">
    <source>
        <dbReference type="ARBA" id="ARBA00022729"/>
    </source>
</evidence>
<dbReference type="InterPro" id="IPR000436">
    <property type="entry name" value="Sushi_SCR_CCP_dom"/>
</dbReference>
<comment type="caution">
    <text evidence="9">The sequence shown here is derived from an EMBL/GenBank/DDBJ whole genome shotgun (WGS) entry which is preliminary data.</text>
</comment>
<keyword evidence="3" id="KW-0677">Repeat</keyword>
<dbReference type="InterPro" id="IPR035976">
    <property type="entry name" value="Sushi/SCR/CCP_sf"/>
</dbReference>
<keyword evidence="1 6" id="KW-0768">Sushi</keyword>
<dbReference type="CDD" id="cd00033">
    <property type="entry name" value="CCP"/>
    <property type="match status" value="1"/>
</dbReference>
<evidence type="ECO:0000313" key="9">
    <source>
        <dbReference type="EMBL" id="NXJ11508.1"/>
    </source>
</evidence>
<dbReference type="SMART" id="SM00032">
    <property type="entry name" value="CCP"/>
    <property type="match status" value="1"/>
</dbReference>
<name>A0A7K9YP04_9GALL</name>
<dbReference type="PANTHER" id="PTHR46393:SF7">
    <property type="entry name" value="COMPLEMENT C2"/>
    <property type="match status" value="1"/>
</dbReference>
<evidence type="ECO:0000256" key="1">
    <source>
        <dbReference type="ARBA" id="ARBA00022659"/>
    </source>
</evidence>
<evidence type="ECO:0000256" key="4">
    <source>
        <dbReference type="ARBA" id="ARBA00023157"/>
    </source>
</evidence>
<dbReference type="Proteomes" id="UP000522663">
    <property type="component" value="Unassembled WGS sequence"/>
</dbReference>
<feature type="disulfide bond" evidence="6">
    <location>
        <begin position="42"/>
        <end position="69"/>
    </location>
</feature>
<feature type="non-terminal residue" evidence="9">
    <location>
        <position position="82"/>
    </location>
</feature>
<feature type="domain" description="Sushi" evidence="8">
    <location>
        <begin position="12"/>
        <end position="71"/>
    </location>
</feature>
<evidence type="ECO:0000256" key="3">
    <source>
        <dbReference type="ARBA" id="ARBA00022737"/>
    </source>
</evidence>
<dbReference type="Gene3D" id="2.10.70.10">
    <property type="entry name" value="Complement Module, domain 1"/>
    <property type="match status" value="1"/>
</dbReference>
<gene>
    <name evidence="9" type="primary">Cr2_1</name>
    <name evidence="9" type="ORF">ODOGUJ_R15203</name>
</gene>
<organism evidence="9 10">
    <name type="scientific">Odontophorus gujanensis</name>
    <name type="common">marbled wood quail</name>
    <dbReference type="NCBI Taxonomy" id="886794"/>
    <lineage>
        <taxon>Eukaryota</taxon>
        <taxon>Metazoa</taxon>
        <taxon>Chordata</taxon>
        <taxon>Craniata</taxon>
        <taxon>Vertebrata</taxon>
        <taxon>Euteleostomi</taxon>
        <taxon>Archelosauria</taxon>
        <taxon>Archosauria</taxon>
        <taxon>Dinosauria</taxon>
        <taxon>Saurischia</taxon>
        <taxon>Theropoda</taxon>
        <taxon>Coelurosauria</taxon>
        <taxon>Aves</taxon>
        <taxon>Neognathae</taxon>
        <taxon>Galloanserae</taxon>
        <taxon>Galliformes</taxon>
        <taxon>Odontophoridae</taxon>
        <taxon>Odontophorus</taxon>
    </lineage>
</organism>
<dbReference type="EMBL" id="VXAB01008663">
    <property type="protein sequence ID" value="NXJ11508.1"/>
    <property type="molecule type" value="Genomic_DNA"/>
</dbReference>
<proteinExistence type="predicted"/>
<dbReference type="PROSITE" id="PS50923">
    <property type="entry name" value="SUSHI"/>
    <property type="match status" value="1"/>
</dbReference>
<comment type="caution">
    <text evidence="6">Lacks conserved residue(s) required for the propagation of feature annotation.</text>
</comment>
<feature type="region of interest" description="Disordered" evidence="7">
    <location>
        <begin position="1"/>
        <end position="26"/>
    </location>
</feature>
<keyword evidence="4 6" id="KW-1015">Disulfide bond</keyword>
<accession>A0A7K9YP04</accession>
<evidence type="ECO:0000259" key="8">
    <source>
        <dbReference type="PROSITE" id="PS50923"/>
    </source>
</evidence>
<sequence>ARSEDRASLPEAGCPAPQIQNGRIVPAPRSTYAHKDTVTFECEPGYTIRGPRVVQCQQNNTWHPPAPVCEQGKCPVSTAHAT</sequence>
<dbReference type="FunFam" id="2.10.70.10:FF:000014">
    <property type="entry name" value="Membrane cofactor protein"/>
    <property type="match status" value="1"/>
</dbReference>
<dbReference type="Pfam" id="PF00084">
    <property type="entry name" value="Sushi"/>
    <property type="match status" value="1"/>
</dbReference>
<evidence type="ECO:0000256" key="7">
    <source>
        <dbReference type="SAM" id="MobiDB-lite"/>
    </source>
</evidence>